<keyword evidence="3" id="KW-1185">Reference proteome</keyword>
<feature type="region of interest" description="Disordered" evidence="1">
    <location>
        <begin position="1"/>
        <end position="59"/>
    </location>
</feature>
<name>A0A136IUD2_9PEZI</name>
<dbReference type="AlphaFoldDB" id="A0A136IUD2"/>
<evidence type="ECO:0000256" key="1">
    <source>
        <dbReference type="SAM" id="MobiDB-lite"/>
    </source>
</evidence>
<protein>
    <submittedName>
        <fullName evidence="2">Uncharacterized protein</fullName>
    </submittedName>
</protein>
<reference evidence="3" key="1">
    <citation type="submission" date="2016-02" db="EMBL/GenBank/DDBJ databases">
        <title>Draft genome sequence of Microdochium bolleyi, a fungal endophyte of beachgrass.</title>
        <authorList>
            <consortium name="DOE Joint Genome Institute"/>
            <person name="David A.S."/>
            <person name="May G."/>
            <person name="Haridas S."/>
            <person name="Lim J."/>
            <person name="Wang M."/>
            <person name="Labutti K."/>
            <person name="Lipzen A."/>
            <person name="Barry K."/>
            <person name="Grigoriev I.V."/>
        </authorList>
    </citation>
    <scope>NUCLEOTIDE SEQUENCE [LARGE SCALE GENOMIC DNA]</scope>
    <source>
        <strain evidence="3">J235TASD1</strain>
    </source>
</reference>
<dbReference type="Proteomes" id="UP000070501">
    <property type="component" value="Unassembled WGS sequence"/>
</dbReference>
<evidence type="ECO:0000313" key="3">
    <source>
        <dbReference type="Proteomes" id="UP000070501"/>
    </source>
</evidence>
<sequence length="146" mass="16147">MPGRQTSARATRNHMPAMLAASRSGPWDRQRPSGAVTDCASGPRGQERPACLEGSAASTRGRGGWLLRGETWQHGQPSLPSLVPGYVVVVVVGVARKTKRQCPERAKSALERLRGIRRVRGRSPERERPSTNKYRRLPRWLGTETL</sequence>
<evidence type="ECO:0000313" key="2">
    <source>
        <dbReference type="EMBL" id="KXJ88445.1"/>
    </source>
</evidence>
<organism evidence="2 3">
    <name type="scientific">Microdochium bolleyi</name>
    <dbReference type="NCBI Taxonomy" id="196109"/>
    <lineage>
        <taxon>Eukaryota</taxon>
        <taxon>Fungi</taxon>
        <taxon>Dikarya</taxon>
        <taxon>Ascomycota</taxon>
        <taxon>Pezizomycotina</taxon>
        <taxon>Sordariomycetes</taxon>
        <taxon>Xylariomycetidae</taxon>
        <taxon>Xylariales</taxon>
        <taxon>Microdochiaceae</taxon>
        <taxon>Microdochium</taxon>
    </lineage>
</organism>
<feature type="compositionally biased region" description="Polar residues" evidence="1">
    <location>
        <begin position="1"/>
        <end position="10"/>
    </location>
</feature>
<proteinExistence type="predicted"/>
<feature type="region of interest" description="Disordered" evidence="1">
    <location>
        <begin position="120"/>
        <end position="146"/>
    </location>
</feature>
<gene>
    <name evidence="2" type="ORF">Micbo1qcDRAFT_166490</name>
</gene>
<dbReference type="EMBL" id="KQ964258">
    <property type="protein sequence ID" value="KXJ88445.1"/>
    <property type="molecule type" value="Genomic_DNA"/>
</dbReference>
<accession>A0A136IUD2</accession>
<dbReference type="InParanoid" id="A0A136IUD2"/>